<dbReference type="EMBL" id="FTOO01000003">
    <property type="protein sequence ID" value="SIS74709.1"/>
    <property type="molecule type" value="Genomic_DNA"/>
</dbReference>
<dbReference type="PANTHER" id="PTHR30363:SF46">
    <property type="entry name" value="LYSR FAMILY TRANSCRIPTIONAL REGULATOR"/>
    <property type="match status" value="1"/>
</dbReference>
<gene>
    <name evidence="2" type="ORF">SAMN05421799_103236</name>
</gene>
<dbReference type="Pfam" id="PF00455">
    <property type="entry name" value="DeoRC"/>
    <property type="match status" value="1"/>
</dbReference>
<feature type="domain" description="DeoR-like transcriptional repressor C-terminal sensor" evidence="1">
    <location>
        <begin position="1"/>
        <end position="92"/>
    </location>
</feature>
<reference evidence="3" key="1">
    <citation type="submission" date="2017-01" db="EMBL/GenBank/DDBJ databases">
        <authorList>
            <person name="Varghese N."/>
            <person name="Submissions S."/>
        </authorList>
    </citation>
    <scope>NUCLEOTIDE SEQUENCE [LARGE SCALE GENOMIC DNA]</scope>
    <source>
        <strain evidence="3">DSM 16176</strain>
    </source>
</reference>
<sequence>MIGGLVKPEIYSTDGELAIQMLSSLFVDIAFIGCDSFTSEVAMSRSVHKAALKRAMMKAAHRKILLADSSKFGQHSFQRIAELQEFDAVVTDAAFPEDAREVLADLGIDLVLPNVLPGHPECFTKT</sequence>
<dbReference type="AlphaFoldDB" id="A0A1N7LLQ2"/>
<dbReference type="InterPro" id="IPR050313">
    <property type="entry name" value="Carb_Metab_HTH_regulators"/>
</dbReference>
<dbReference type="InterPro" id="IPR037171">
    <property type="entry name" value="NagB/RpiA_transferase-like"/>
</dbReference>
<evidence type="ECO:0000313" key="3">
    <source>
        <dbReference type="Proteomes" id="UP000186156"/>
    </source>
</evidence>
<protein>
    <submittedName>
        <fullName evidence="2">DeoR C terminal sensor domain-containing protein</fullName>
    </submittedName>
</protein>
<dbReference type="Proteomes" id="UP000186156">
    <property type="component" value="Unassembled WGS sequence"/>
</dbReference>
<name>A0A1N7LLQ2_9BACL</name>
<dbReference type="InterPro" id="IPR014036">
    <property type="entry name" value="DeoR-like_C"/>
</dbReference>
<dbReference type="STRING" id="252246.SAMN05421799_103236"/>
<proteinExistence type="predicted"/>
<evidence type="ECO:0000259" key="1">
    <source>
        <dbReference type="Pfam" id="PF00455"/>
    </source>
</evidence>
<dbReference type="SMART" id="SM01134">
    <property type="entry name" value="DeoRC"/>
    <property type="match status" value="1"/>
</dbReference>
<dbReference type="PANTHER" id="PTHR30363">
    <property type="entry name" value="HTH-TYPE TRANSCRIPTIONAL REGULATOR SRLR-RELATED"/>
    <property type="match status" value="1"/>
</dbReference>
<evidence type="ECO:0000313" key="2">
    <source>
        <dbReference type="EMBL" id="SIS74709.1"/>
    </source>
</evidence>
<accession>A0A1N7LLQ2</accession>
<dbReference type="SUPFAM" id="SSF100950">
    <property type="entry name" value="NagB/RpiA/CoA transferase-like"/>
    <property type="match status" value="1"/>
</dbReference>
<organism evidence="2 3">
    <name type="scientific">Alicyclobacillus vulcanalis</name>
    <dbReference type="NCBI Taxonomy" id="252246"/>
    <lineage>
        <taxon>Bacteria</taxon>
        <taxon>Bacillati</taxon>
        <taxon>Bacillota</taxon>
        <taxon>Bacilli</taxon>
        <taxon>Bacillales</taxon>
        <taxon>Alicyclobacillaceae</taxon>
        <taxon>Alicyclobacillus</taxon>
    </lineage>
</organism>
<keyword evidence="3" id="KW-1185">Reference proteome</keyword>